<evidence type="ECO:0000313" key="2">
    <source>
        <dbReference type="EMBL" id="MCW1921076.1"/>
    </source>
</evidence>
<name>A0ABT3GBS1_9BACT</name>
<comment type="caution">
    <text evidence="2">The sequence shown here is derived from an EMBL/GenBank/DDBJ whole genome shotgun (WGS) entry which is preliminary data.</text>
</comment>
<dbReference type="EMBL" id="JAPDDT010000001">
    <property type="protein sequence ID" value="MCW1921076.1"/>
    <property type="molecule type" value="Genomic_DNA"/>
</dbReference>
<dbReference type="InterPro" id="IPR029062">
    <property type="entry name" value="Class_I_gatase-like"/>
</dbReference>
<protein>
    <submittedName>
        <fullName evidence="2">ThuA domain-containing protein</fullName>
    </submittedName>
</protein>
<proteinExistence type="predicted"/>
<organism evidence="2 3">
    <name type="scientific">Luteolibacter arcticus</name>
    <dbReference type="NCBI Taxonomy" id="1581411"/>
    <lineage>
        <taxon>Bacteria</taxon>
        <taxon>Pseudomonadati</taxon>
        <taxon>Verrucomicrobiota</taxon>
        <taxon>Verrucomicrobiia</taxon>
        <taxon>Verrucomicrobiales</taxon>
        <taxon>Verrucomicrobiaceae</taxon>
        <taxon>Luteolibacter</taxon>
    </lineage>
</organism>
<dbReference type="Proteomes" id="UP001320876">
    <property type="component" value="Unassembled WGS sequence"/>
</dbReference>
<gene>
    <name evidence="2" type="ORF">OKA05_00825</name>
</gene>
<keyword evidence="1" id="KW-0732">Signal</keyword>
<reference evidence="2 3" key="1">
    <citation type="submission" date="2022-10" db="EMBL/GenBank/DDBJ databases">
        <title>Luteolibacter arcticus strain CCTCC AB 2014275, whole genome shotgun sequencing project.</title>
        <authorList>
            <person name="Zhao G."/>
            <person name="Shen L."/>
        </authorList>
    </citation>
    <scope>NUCLEOTIDE SEQUENCE [LARGE SCALE GENOMIC DNA]</scope>
    <source>
        <strain evidence="2 3">CCTCC AB 2014275</strain>
    </source>
</reference>
<dbReference type="SUPFAM" id="SSF52317">
    <property type="entry name" value="Class I glutamine amidotransferase-like"/>
    <property type="match status" value="1"/>
</dbReference>
<evidence type="ECO:0000256" key="1">
    <source>
        <dbReference type="SAM" id="SignalP"/>
    </source>
</evidence>
<accession>A0ABT3GBS1</accession>
<keyword evidence="3" id="KW-1185">Reference proteome</keyword>
<dbReference type="Gene3D" id="3.40.50.880">
    <property type="match status" value="1"/>
</dbReference>
<dbReference type="RefSeq" id="WP_264485185.1">
    <property type="nucleotide sequence ID" value="NZ_JAPDDT010000001.1"/>
</dbReference>
<evidence type="ECO:0000313" key="3">
    <source>
        <dbReference type="Proteomes" id="UP001320876"/>
    </source>
</evidence>
<feature type="signal peptide" evidence="1">
    <location>
        <begin position="1"/>
        <end position="19"/>
    </location>
</feature>
<feature type="chain" id="PRO_5047294555" evidence="1">
    <location>
        <begin position="20"/>
        <end position="326"/>
    </location>
</feature>
<sequence length="326" mass="35813">MKPILHLCLPLALASSALADDSWIVFEGKSGPGKGKHVVLVSGDEEYRSEESFPMLGKLLAEKHGFKCTVLFPVDLKTGEINPDEQTNIPGIESIDSADFLILGLRFRELPDDKMKHIVDYVEAGKPLLGLRTSTHAFNYTRKKDSPYASWSFNSNGGFGKKILGETWINHHGNHGKESTRGMIEEANKTHPLLTGVTDVWGPTDVYGVTKLPDDATVLLRGSVLTGMKPEDEPVAGKKNEPMMPVAWVRDRKLDSGKTQKVICSTMGAATDFEKPGLLRFVVNSTYWACSLPVPEKLDAKPVGEFKPSNFGFKGYKKGVKPADLK</sequence>